<feature type="compositionally biased region" description="Basic and acidic residues" evidence="1">
    <location>
        <begin position="450"/>
        <end position="463"/>
    </location>
</feature>
<evidence type="ECO:0000313" key="3">
    <source>
        <dbReference type="Proteomes" id="UP001189429"/>
    </source>
</evidence>
<protein>
    <submittedName>
        <fullName evidence="2">Uncharacterized protein</fullName>
    </submittedName>
</protein>
<feature type="region of interest" description="Disordered" evidence="1">
    <location>
        <begin position="391"/>
        <end position="542"/>
    </location>
</feature>
<evidence type="ECO:0000256" key="1">
    <source>
        <dbReference type="SAM" id="MobiDB-lite"/>
    </source>
</evidence>
<feature type="compositionally biased region" description="Gly residues" evidence="1">
    <location>
        <begin position="526"/>
        <end position="537"/>
    </location>
</feature>
<name>A0ABN9WJL6_9DINO</name>
<accession>A0ABN9WJL6</accession>
<feature type="compositionally biased region" description="Basic and acidic residues" evidence="1">
    <location>
        <begin position="490"/>
        <end position="504"/>
    </location>
</feature>
<sequence length="830" mass="88205">MAVSTRGSHRSPERWCESEEELPWARVTPQHSHSVLKRLVSAGAAEGLRQSEALEAQLAPGAPEDPAQVLAQPPEPQRRAPAGLVGVCTGAPIYDGPTMGWEDCRARCVGHCRFWSYWGDSVQHRCKLTVDCDRRGRDGRHSVSAHQRVLDAAGEQADWSGETPPLDSEPQEEAVQEIVQQVAAPEADQTACSPRGSARKFVASPQSGWHNLGRARSYASSKGCPVETAAAGGPRATIAAKLKTWTVGPVASSLFDYANWHITKHVLVKARRGRCYGFASDVPEALERSCEDTYCWLFGLACQDQGLGAEAALAGGSDPLEAEAEVVTAKQHGIDDSIDVGHIVSAEVEKKPDELKSAQALAPEEKNGHMKEIARRIQHFFQGATRRFRAPRAGAENSRANDSGPVQAQPQAAQQVGHAAPEVEIGKARDSDSAEAGSKTVQHANLGLVGRKEAGTAEARFSDPFDGEPQTPKDDKKVVTAEAGETDIMDYERELRGVRDEHQLAARARRGTSTPRHHGSAQVGGRAHGGPGGGGGRGGRRGRTARGVALIAALRALEGQASHAPTRAPSRRRRSRRPCCAECPGGSRGGGPAACPPCLGGASGRPVARSPHPQRRRYVGGPRPRRARAGEGAPAAPLAGRIVARRRARTAGIRELGADEHEPHDGRARHGATVGRGTRLVHAGDPDELAGRARADLAPRRRQHQGCAPADVQRRRRRGRQREGGARASICSADGVWRRQRPSQRRQHAHEPAFVVFERATAPLWGTAAPAAAPLPEVNPAAPAAGAGGAERANAPAGPALQTWLSASGLGASRDIAARLRAAAPDVYED</sequence>
<proteinExistence type="predicted"/>
<feature type="compositionally biased region" description="Basic residues" evidence="1">
    <location>
        <begin position="507"/>
        <end position="519"/>
    </location>
</feature>
<gene>
    <name evidence="2" type="ORF">PCOR1329_LOCUS68000</name>
</gene>
<dbReference type="EMBL" id="CAUYUJ010018838">
    <property type="protein sequence ID" value="CAK0886717.1"/>
    <property type="molecule type" value="Genomic_DNA"/>
</dbReference>
<feature type="region of interest" description="Disordered" evidence="1">
    <location>
        <begin position="559"/>
        <end position="635"/>
    </location>
</feature>
<feature type="compositionally biased region" description="Low complexity" evidence="1">
    <location>
        <begin position="404"/>
        <end position="420"/>
    </location>
</feature>
<feature type="region of interest" description="Disordered" evidence="1">
    <location>
        <begin position="694"/>
        <end position="728"/>
    </location>
</feature>
<evidence type="ECO:0000313" key="2">
    <source>
        <dbReference type="EMBL" id="CAK0886717.1"/>
    </source>
</evidence>
<reference evidence="2" key="1">
    <citation type="submission" date="2023-10" db="EMBL/GenBank/DDBJ databases">
        <authorList>
            <person name="Chen Y."/>
            <person name="Shah S."/>
            <person name="Dougan E. K."/>
            <person name="Thang M."/>
            <person name="Chan C."/>
        </authorList>
    </citation>
    <scope>NUCLEOTIDE SEQUENCE [LARGE SCALE GENOMIC DNA]</scope>
</reference>
<keyword evidence="3" id="KW-1185">Reference proteome</keyword>
<dbReference type="Proteomes" id="UP001189429">
    <property type="component" value="Unassembled WGS sequence"/>
</dbReference>
<comment type="caution">
    <text evidence="2">The sequence shown here is derived from an EMBL/GenBank/DDBJ whole genome shotgun (WGS) entry which is preliminary data.</text>
</comment>
<feature type="compositionally biased region" description="Basic residues" evidence="1">
    <location>
        <begin position="612"/>
        <end position="627"/>
    </location>
</feature>
<feature type="region of interest" description="Disordered" evidence="1">
    <location>
        <begin position="1"/>
        <end position="20"/>
    </location>
</feature>
<organism evidence="2 3">
    <name type="scientific">Prorocentrum cordatum</name>
    <dbReference type="NCBI Taxonomy" id="2364126"/>
    <lineage>
        <taxon>Eukaryota</taxon>
        <taxon>Sar</taxon>
        <taxon>Alveolata</taxon>
        <taxon>Dinophyceae</taxon>
        <taxon>Prorocentrales</taxon>
        <taxon>Prorocentraceae</taxon>
        <taxon>Prorocentrum</taxon>
    </lineage>
</organism>